<evidence type="ECO:0000256" key="4">
    <source>
        <dbReference type="PIRSR" id="PIRSR600898-1"/>
    </source>
</evidence>
<name>A0A8H6ZPH7_PLEOS</name>
<protein>
    <recommendedName>
        <fullName evidence="8">Indoleamine 2,3-dioxygenase</fullName>
    </recommendedName>
</protein>
<dbReference type="AlphaFoldDB" id="A0A8H6ZPH7"/>
<dbReference type="GO" id="GO:0046872">
    <property type="term" value="F:metal ion binding"/>
    <property type="evidence" value="ECO:0007669"/>
    <property type="project" value="UniProtKB-KW"/>
</dbReference>
<dbReference type="InterPro" id="IPR037217">
    <property type="entry name" value="Trp/Indoleamine_2_3_dOase-like"/>
</dbReference>
<dbReference type="Pfam" id="PF01231">
    <property type="entry name" value="IDO"/>
    <property type="match status" value="1"/>
</dbReference>
<evidence type="ECO:0000256" key="2">
    <source>
        <dbReference type="ARBA" id="ARBA00022723"/>
    </source>
</evidence>
<dbReference type="GeneID" id="59379173"/>
<dbReference type="PANTHER" id="PTHR28657">
    <property type="entry name" value="INDOLEAMINE 2,3-DIOXYGENASE"/>
    <property type="match status" value="1"/>
</dbReference>
<dbReference type="OrthoDB" id="540174at2759"/>
<organism evidence="6 7">
    <name type="scientific">Pleurotus ostreatus</name>
    <name type="common">Oyster mushroom</name>
    <name type="synonym">White-rot fungus</name>
    <dbReference type="NCBI Taxonomy" id="5322"/>
    <lineage>
        <taxon>Eukaryota</taxon>
        <taxon>Fungi</taxon>
        <taxon>Dikarya</taxon>
        <taxon>Basidiomycota</taxon>
        <taxon>Agaricomycotina</taxon>
        <taxon>Agaricomycetes</taxon>
        <taxon>Agaricomycetidae</taxon>
        <taxon>Agaricales</taxon>
        <taxon>Pleurotineae</taxon>
        <taxon>Pleurotaceae</taxon>
        <taxon>Pleurotus</taxon>
    </lineage>
</organism>
<dbReference type="SUPFAM" id="SSF140959">
    <property type="entry name" value="Indolic compounds 2,3-dioxygenase-like"/>
    <property type="match status" value="1"/>
</dbReference>
<accession>A0A8H6ZPH7</accession>
<dbReference type="GO" id="GO:0020037">
    <property type="term" value="F:heme binding"/>
    <property type="evidence" value="ECO:0007669"/>
    <property type="project" value="InterPro"/>
</dbReference>
<evidence type="ECO:0008006" key="8">
    <source>
        <dbReference type="Google" id="ProtNLM"/>
    </source>
</evidence>
<proteinExistence type="inferred from homology"/>
<feature type="binding site" description="proximal binding residue" evidence="4">
    <location>
        <position position="401"/>
    </location>
    <ligand>
        <name>heme b</name>
        <dbReference type="ChEBI" id="CHEBI:60344"/>
    </ligand>
    <ligandPart>
        <name>Fe</name>
        <dbReference type="ChEBI" id="CHEBI:18248"/>
    </ligandPart>
</feature>
<dbReference type="Gene3D" id="1.20.58.480">
    <property type="match status" value="1"/>
</dbReference>
<gene>
    <name evidence="6" type="ORF">PC9H_009355</name>
</gene>
<evidence type="ECO:0000313" key="7">
    <source>
        <dbReference type="Proteomes" id="UP000623687"/>
    </source>
</evidence>
<keyword evidence="2 4" id="KW-0479">Metal-binding</keyword>
<sequence length="464" mass="51272">MESLPSQHFLSLGRPDAVSGPPPGMVDTTTLAAHDFDVDNRSGFMPPQVPVRRLPSSWELWEVALDEAMAGGLQLGDKPDLSEREVTNAEEWRARVRSLPVLPITELKNSEVNLRRGHLVLAWILHYYVQTHSATADVHIPPSITLPLLQICAQLQLPPVLTYADNTFYNWDLKVQQGENEIPRLDNLRCPILFTGTEDEQEFYLASARIELRGVEALELMRATMDEAFVGDDIALRRITSFLLRLAVVIKDLRELLLGVRKGCNPDVFYNQVRPWLRGLNSNSRKWIFEGLEDDPSLTEPSELSGPSAGQSPLIHALDVFLGVDRFSHAGSNSGASPGVAAPSFLDRMQLYMARHHRAFLNHLKSNPRPLRDMVLSTDNAPLLEAYNNAVVALKEFRDAHMIIVTMYIVGPSRRAQPISATPAEGATAASEYSGPAPLKGTGGTDVVGFLKGVRDSTAEALIH</sequence>
<evidence type="ECO:0000256" key="3">
    <source>
        <dbReference type="ARBA" id="ARBA00023004"/>
    </source>
</evidence>
<keyword evidence="3 4" id="KW-0408">Iron</keyword>
<keyword evidence="7" id="KW-1185">Reference proteome</keyword>
<dbReference type="VEuPathDB" id="FungiDB:PC9H_009355"/>
<evidence type="ECO:0000313" key="6">
    <source>
        <dbReference type="EMBL" id="KAF7424054.1"/>
    </source>
</evidence>
<comment type="caution">
    <text evidence="6">The sequence shown here is derived from an EMBL/GenBank/DDBJ whole genome shotgun (WGS) entry which is preliminary data.</text>
</comment>
<keyword evidence="4" id="KW-0349">Heme</keyword>
<evidence type="ECO:0000256" key="1">
    <source>
        <dbReference type="ARBA" id="ARBA00007119"/>
    </source>
</evidence>
<dbReference type="GO" id="GO:0034354">
    <property type="term" value="P:'de novo' NAD+ biosynthetic process from L-tryptophan"/>
    <property type="evidence" value="ECO:0007669"/>
    <property type="project" value="TreeGrafter"/>
</dbReference>
<dbReference type="GO" id="GO:0005737">
    <property type="term" value="C:cytoplasm"/>
    <property type="evidence" value="ECO:0007669"/>
    <property type="project" value="TreeGrafter"/>
</dbReference>
<dbReference type="PANTHER" id="PTHR28657:SF5">
    <property type="entry name" value="INDOLEAMINE 2,3-DIOXYGENASE"/>
    <property type="match status" value="1"/>
</dbReference>
<reference evidence="6" key="1">
    <citation type="submission" date="2019-07" db="EMBL/GenBank/DDBJ databases">
        <authorList>
            <person name="Palmer J.M."/>
        </authorList>
    </citation>
    <scope>NUCLEOTIDE SEQUENCE</scope>
    <source>
        <strain evidence="6">PC9</strain>
    </source>
</reference>
<comment type="similarity">
    <text evidence="1">Belongs to the indoleamine 2,3-dioxygenase family.</text>
</comment>
<dbReference type="RefSeq" id="XP_036628248.1">
    <property type="nucleotide sequence ID" value="XM_036778859.1"/>
</dbReference>
<evidence type="ECO:0000256" key="5">
    <source>
        <dbReference type="SAM" id="MobiDB-lite"/>
    </source>
</evidence>
<dbReference type="InterPro" id="IPR000898">
    <property type="entry name" value="Indolamine_dOase"/>
</dbReference>
<dbReference type="Proteomes" id="UP000623687">
    <property type="component" value="Unassembled WGS sequence"/>
</dbReference>
<feature type="region of interest" description="Disordered" evidence="5">
    <location>
        <begin position="1"/>
        <end position="25"/>
    </location>
</feature>
<dbReference type="GO" id="GO:0033754">
    <property type="term" value="F:indoleamine 2,3-dioxygenase activity"/>
    <property type="evidence" value="ECO:0007669"/>
    <property type="project" value="TreeGrafter"/>
</dbReference>
<dbReference type="EMBL" id="JACETU010000007">
    <property type="protein sequence ID" value="KAF7424054.1"/>
    <property type="molecule type" value="Genomic_DNA"/>
</dbReference>
<dbReference type="GO" id="GO:0019441">
    <property type="term" value="P:L-tryptophan catabolic process to kynurenine"/>
    <property type="evidence" value="ECO:0007669"/>
    <property type="project" value="InterPro"/>
</dbReference>